<dbReference type="InterPro" id="IPR017853">
    <property type="entry name" value="GH"/>
</dbReference>
<name>A0A1G5NDY7_AFIMA</name>
<dbReference type="InterPro" id="IPR003385">
    <property type="entry name" value="Glyco_hydro_77"/>
</dbReference>
<evidence type="ECO:0000256" key="10">
    <source>
        <dbReference type="RuleBase" id="RU361207"/>
    </source>
</evidence>
<evidence type="ECO:0000256" key="9">
    <source>
        <dbReference type="ARBA" id="ARBA00031501"/>
    </source>
</evidence>
<accession>A0A1G5NDY7</accession>
<keyword evidence="5 10" id="KW-0328">Glycosyltransferase</keyword>
<dbReference type="Pfam" id="PF02446">
    <property type="entry name" value="Glyco_hydro_77"/>
    <property type="match status" value="1"/>
</dbReference>
<protein>
    <recommendedName>
        <fullName evidence="4 10">4-alpha-glucanotransferase</fullName>
        <ecNumber evidence="3 10">2.4.1.25</ecNumber>
    </recommendedName>
    <alternativeName>
        <fullName evidence="8 10">Amylomaltase</fullName>
    </alternativeName>
    <alternativeName>
        <fullName evidence="9 10">Disproportionating enzyme</fullName>
    </alternativeName>
</protein>
<evidence type="ECO:0000256" key="7">
    <source>
        <dbReference type="ARBA" id="ARBA00023277"/>
    </source>
</evidence>
<dbReference type="OrthoDB" id="9761577at2"/>
<dbReference type="Gene3D" id="3.20.20.80">
    <property type="entry name" value="Glycosidases"/>
    <property type="match status" value="1"/>
</dbReference>
<dbReference type="PANTHER" id="PTHR32438:SF5">
    <property type="entry name" value="4-ALPHA-GLUCANOTRANSFERASE DPE1, CHLOROPLASTIC_AMYLOPLASTIC"/>
    <property type="match status" value="1"/>
</dbReference>
<reference evidence="11 12" key="1">
    <citation type="submission" date="2016-10" db="EMBL/GenBank/DDBJ databases">
        <authorList>
            <person name="de Groot N.N."/>
        </authorList>
    </citation>
    <scope>NUCLEOTIDE SEQUENCE [LARGE SCALE GENOMIC DNA]</scope>
    <source>
        <strain evidence="11 12">DSM 2698</strain>
    </source>
</reference>
<dbReference type="GO" id="GO:0004134">
    <property type="term" value="F:4-alpha-glucanotransferase activity"/>
    <property type="evidence" value="ECO:0007669"/>
    <property type="project" value="UniProtKB-EC"/>
</dbReference>
<evidence type="ECO:0000256" key="6">
    <source>
        <dbReference type="ARBA" id="ARBA00022679"/>
    </source>
</evidence>
<evidence type="ECO:0000256" key="4">
    <source>
        <dbReference type="ARBA" id="ARBA00020295"/>
    </source>
</evidence>
<evidence type="ECO:0000256" key="1">
    <source>
        <dbReference type="ARBA" id="ARBA00000439"/>
    </source>
</evidence>
<dbReference type="EMBL" id="FMVW01000003">
    <property type="protein sequence ID" value="SCZ34991.1"/>
    <property type="molecule type" value="Genomic_DNA"/>
</dbReference>
<keyword evidence="7 10" id="KW-0119">Carbohydrate metabolism</keyword>
<dbReference type="SUPFAM" id="SSF51445">
    <property type="entry name" value="(Trans)glycosidases"/>
    <property type="match status" value="1"/>
</dbReference>
<comment type="similarity">
    <text evidence="2 10">Belongs to the disproportionating enzyme family.</text>
</comment>
<dbReference type="NCBIfam" id="TIGR00217">
    <property type="entry name" value="malQ"/>
    <property type="match status" value="1"/>
</dbReference>
<evidence type="ECO:0000256" key="3">
    <source>
        <dbReference type="ARBA" id="ARBA00012560"/>
    </source>
</evidence>
<dbReference type="GO" id="GO:0005975">
    <property type="term" value="P:carbohydrate metabolic process"/>
    <property type="evidence" value="ECO:0007669"/>
    <property type="project" value="InterPro"/>
</dbReference>
<keyword evidence="12" id="KW-1185">Reference proteome</keyword>
<dbReference type="Proteomes" id="UP000199347">
    <property type="component" value="Unassembled WGS sequence"/>
</dbReference>
<dbReference type="STRING" id="1120955.SAMN03080610_01810"/>
<dbReference type="AlphaFoldDB" id="A0A1G5NDY7"/>
<sequence length="610" mass="67731">MSDTLDRLADALGIETRYWALSGEEVFAGDDTKEAILNALGIDVSETGERPSLRPALGGLEAPEKRCFVPGFLDEGRCWGVACQLYGLRTSRNWGMGDFEDLARLAEMLAADGADFLGVNPLHALFLALPERVSPFYPSSRRFLNPLYIAVDDVAGFTQEDRPPQSWLDEARAATLVDYPGVTRHKLSALWRIFNRERERILVDQDFARFRERGGQALYDHALFEALSLGGLASPMPGGWHIWSEEFHSPESAASRGYAEENSDAVLFQMWLQFTADAQLAEAQRRARRAGMRIGLYLDLAVGVAPDGSATWTDTRTTVNGITVGAPPDYFNANGQDWGLAPLSPAGLLEDDLEPFRALLDSMMCHAGAIRIDHAMGLYRQFWIPQGLGPAKGAYMRYPLKAMLAVLAEVSQAYESLVIGEDLGVVPDGFREVMRDTALHAYKVFLFERDESRFRGPQEYPPAALACVTTHDTPSLLGWWTGHDIDVRLSLDLLRPDQADGERQQRAGDRRAVARLLAEHGLGEIDAEDAEGSAGEAALRISTLLARSPSRLLAVSLDDLAGARDQPNVPGTMDEHPNWRRRLRVDLDELRASELYRRTIEALREERPQR</sequence>
<evidence type="ECO:0000256" key="5">
    <source>
        <dbReference type="ARBA" id="ARBA00022676"/>
    </source>
</evidence>
<keyword evidence="6 10" id="KW-0808">Transferase</keyword>
<proteinExistence type="inferred from homology"/>
<comment type="catalytic activity">
    <reaction evidence="1 10">
        <text>Transfers a segment of a (1-&gt;4)-alpha-D-glucan to a new position in an acceptor, which may be glucose or a (1-&gt;4)-alpha-D-glucan.</text>
        <dbReference type="EC" id="2.4.1.25"/>
    </reaction>
</comment>
<organism evidence="11 12">
    <name type="scientific">Afifella marina DSM 2698</name>
    <dbReference type="NCBI Taxonomy" id="1120955"/>
    <lineage>
        <taxon>Bacteria</taxon>
        <taxon>Pseudomonadati</taxon>
        <taxon>Pseudomonadota</taxon>
        <taxon>Alphaproteobacteria</taxon>
        <taxon>Hyphomicrobiales</taxon>
        <taxon>Afifellaceae</taxon>
        <taxon>Afifella</taxon>
    </lineage>
</organism>
<gene>
    <name evidence="11" type="ORF">SAMN03080610_01810</name>
</gene>
<dbReference type="PANTHER" id="PTHR32438">
    <property type="entry name" value="4-ALPHA-GLUCANOTRANSFERASE DPE1, CHLOROPLASTIC/AMYLOPLASTIC"/>
    <property type="match status" value="1"/>
</dbReference>
<dbReference type="RefSeq" id="WP_092811753.1">
    <property type="nucleotide sequence ID" value="NZ_FMVW01000003.1"/>
</dbReference>
<evidence type="ECO:0000256" key="2">
    <source>
        <dbReference type="ARBA" id="ARBA00005684"/>
    </source>
</evidence>
<evidence type="ECO:0000313" key="11">
    <source>
        <dbReference type="EMBL" id="SCZ34991.1"/>
    </source>
</evidence>
<evidence type="ECO:0000256" key="8">
    <source>
        <dbReference type="ARBA" id="ARBA00031423"/>
    </source>
</evidence>
<evidence type="ECO:0000313" key="12">
    <source>
        <dbReference type="Proteomes" id="UP000199347"/>
    </source>
</evidence>
<dbReference type="EC" id="2.4.1.25" evidence="3 10"/>